<evidence type="ECO:0000256" key="5">
    <source>
        <dbReference type="ARBA" id="ARBA00023146"/>
    </source>
</evidence>
<dbReference type="PANTHER" id="PTHR11766:SF0">
    <property type="entry name" value="TYROSINE--TRNA LIGASE, MITOCHONDRIAL"/>
    <property type="match status" value="1"/>
</dbReference>
<feature type="short sequence motif" description="'HIGH' region" evidence="7">
    <location>
        <begin position="45"/>
        <end position="54"/>
    </location>
</feature>
<proteinExistence type="inferred from homology"/>
<dbReference type="Gene3D" id="3.10.290.10">
    <property type="entry name" value="RNA-binding S4 domain"/>
    <property type="match status" value="1"/>
</dbReference>
<dbReference type="InterPro" id="IPR014729">
    <property type="entry name" value="Rossmann-like_a/b/a_fold"/>
</dbReference>
<evidence type="ECO:0000256" key="7">
    <source>
        <dbReference type="HAMAP-Rule" id="MF_02006"/>
    </source>
</evidence>
<dbReference type="RefSeq" id="WP_260275949.1">
    <property type="nucleotide sequence ID" value="NZ_JANAVZ010000002.1"/>
</dbReference>
<dbReference type="CDD" id="cd00805">
    <property type="entry name" value="TyrRS_core"/>
    <property type="match status" value="1"/>
</dbReference>
<evidence type="ECO:0000313" key="9">
    <source>
        <dbReference type="EMBL" id="MCT4332081.1"/>
    </source>
</evidence>
<keyword evidence="1 7" id="KW-0436">Ligase</keyword>
<dbReference type="SUPFAM" id="SSF52374">
    <property type="entry name" value="Nucleotidylyl transferase"/>
    <property type="match status" value="1"/>
</dbReference>
<gene>
    <name evidence="7 9" type="primary">tyrS</name>
    <name evidence="9" type="ORF">MU516_04250</name>
</gene>
<evidence type="ECO:0000256" key="8">
    <source>
        <dbReference type="PROSITE-ProRule" id="PRU00182"/>
    </source>
</evidence>
<dbReference type="InterPro" id="IPR002305">
    <property type="entry name" value="aa-tRNA-synth_Ic"/>
</dbReference>
<comment type="caution">
    <text evidence="9">The sequence shown here is derived from an EMBL/GenBank/DDBJ whole genome shotgun (WGS) entry which is preliminary data.</text>
</comment>
<dbReference type="PANTHER" id="PTHR11766">
    <property type="entry name" value="TYROSYL-TRNA SYNTHETASE"/>
    <property type="match status" value="1"/>
</dbReference>
<dbReference type="GO" id="GO:0004831">
    <property type="term" value="F:tyrosine-tRNA ligase activity"/>
    <property type="evidence" value="ECO:0007669"/>
    <property type="project" value="UniProtKB-EC"/>
</dbReference>
<dbReference type="PRINTS" id="PR01040">
    <property type="entry name" value="TRNASYNTHTYR"/>
</dbReference>
<comment type="function">
    <text evidence="7">Catalyzes the attachment of tyrosine to tRNA(Tyr) in a two-step reaction: tyrosine is first activated by ATP to form Tyr-AMP and then transferred to the acceptor end of tRNA(Tyr).</text>
</comment>
<dbReference type="Gene3D" id="1.10.240.10">
    <property type="entry name" value="Tyrosyl-Transfer RNA Synthetase"/>
    <property type="match status" value="1"/>
</dbReference>
<keyword evidence="4 7" id="KW-0648">Protein biosynthesis</keyword>
<dbReference type="InterPro" id="IPR024107">
    <property type="entry name" value="Tyr-tRNA-ligase_bac_1"/>
</dbReference>
<reference evidence="9 10" key="1">
    <citation type="submission" date="2022-04" db="EMBL/GenBank/DDBJ databases">
        <title>Paracoccus sp. YLB-12 draft genome sequence.</title>
        <authorList>
            <person name="Yu L."/>
        </authorList>
    </citation>
    <scope>NUCLEOTIDE SEQUENCE [LARGE SCALE GENOMIC DNA]</scope>
    <source>
        <strain evidence="9 10">YLB-12</strain>
    </source>
</reference>
<dbReference type="NCBIfam" id="TIGR00234">
    <property type="entry name" value="tyrS"/>
    <property type="match status" value="1"/>
</dbReference>
<evidence type="ECO:0000256" key="4">
    <source>
        <dbReference type="ARBA" id="ARBA00022917"/>
    </source>
</evidence>
<keyword evidence="10" id="KW-1185">Reference proteome</keyword>
<dbReference type="InterPro" id="IPR024088">
    <property type="entry name" value="Tyr-tRNA-ligase_bac-type"/>
</dbReference>
<dbReference type="InterPro" id="IPR036986">
    <property type="entry name" value="S4_RNA-bd_sf"/>
</dbReference>
<evidence type="ECO:0000256" key="6">
    <source>
        <dbReference type="ARBA" id="ARBA00048248"/>
    </source>
</evidence>
<protein>
    <recommendedName>
        <fullName evidence="7">Tyrosine--tRNA ligase</fullName>
        <ecNumber evidence="7">6.1.1.1</ecNumber>
    </recommendedName>
    <alternativeName>
        <fullName evidence="7">Tyrosyl-tRNA synthetase</fullName>
        <shortName evidence="7">TyrRS</shortName>
    </alternativeName>
</protein>
<keyword evidence="8" id="KW-0694">RNA-binding</keyword>
<comment type="similarity">
    <text evidence="7">Belongs to the class-I aminoacyl-tRNA synthetase family. TyrS type 1 subfamily.</text>
</comment>
<dbReference type="PROSITE" id="PS50889">
    <property type="entry name" value="S4"/>
    <property type="match status" value="1"/>
</dbReference>
<keyword evidence="7" id="KW-0963">Cytoplasm</keyword>
<dbReference type="Pfam" id="PF00579">
    <property type="entry name" value="tRNA-synt_1b"/>
    <property type="match status" value="1"/>
</dbReference>
<dbReference type="HAMAP" id="MF_02006">
    <property type="entry name" value="Tyr_tRNA_synth_type1"/>
    <property type="match status" value="1"/>
</dbReference>
<comment type="subunit">
    <text evidence="7">Homodimer.</text>
</comment>
<keyword evidence="5 7" id="KW-0030">Aminoacyl-tRNA synthetase</keyword>
<comment type="catalytic activity">
    <reaction evidence="6 7">
        <text>tRNA(Tyr) + L-tyrosine + ATP = L-tyrosyl-tRNA(Tyr) + AMP + diphosphate + H(+)</text>
        <dbReference type="Rhea" id="RHEA:10220"/>
        <dbReference type="Rhea" id="RHEA-COMP:9706"/>
        <dbReference type="Rhea" id="RHEA-COMP:9707"/>
        <dbReference type="ChEBI" id="CHEBI:15378"/>
        <dbReference type="ChEBI" id="CHEBI:30616"/>
        <dbReference type="ChEBI" id="CHEBI:33019"/>
        <dbReference type="ChEBI" id="CHEBI:58315"/>
        <dbReference type="ChEBI" id="CHEBI:78442"/>
        <dbReference type="ChEBI" id="CHEBI:78536"/>
        <dbReference type="ChEBI" id="CHEBI:456215"/>
        <dbReference type="EC" id="6.1.1.1"/>
    </reaction>
</comment>
<feature type="binding site" evidence="7">
    <location>
        <position position="40"/>
    </location>
    <ligand>
        <name>L-tyrosine</name>
        <dbReference type="ChEBI" id="CHEBI:58315"/>
    </ligand>
</feature>
<keyword evidence="2 7" id="KW-0547">Nucleotide-binding</keyword>
<organism evidence="9 10">
    <name type="scientific">Paracoccus maritimus</name>
    <dbReference type="NCBI Taxonomy" id="2933292"/>
    <lineage>
        <taxon>Bacteria</taxon>
        <taxon>Pseudomonadati</taxon>
        <taxon>Pseudomonadota</taxon>
        <taxon>Alphaproteobacteria</taxon>
        <taxon>Rhodobacterales</taxon>
        <taxon>Paracoccaceae</taxon>
        <taxon>Paracoccus</taxon>
    </lineage>
</organism>
<name>A0ABT2K6F6_9RHOB</name>
<sequence>MTHAPKSDFLRVMIERGYVADCTDYEGLDRALLAGPVTAYIGYDATAASLHVGHLLNIMMLRWFQKTGNRPITLMGGGTTKVGDPSFRSEERPLLDAAAIQSNIDGMGQVFARYLDYGDNAALMLNNAEWLDGLNYLEFLRDIGRHFSVNRMLSFESVKSRLDREQSLSFLEFNYMILQAYDFLELHRRYGCQLQMGGSDQWGNIVNGIDLTRRVDDAVIWGLTSPLLTTSDGRKMGKSAGGAVWLSSAMLSPYEFWQFWRNTTDADVGRFLKLYTELPVEECDRLGALQGSEINEAKMRLANEVTTLLHGADAAASAEATAREVFEQGGAGGDLEIATLPAGSLDGGLSVVQMLVQTGITASGKEAKRLIAEGGLRLNNDPVSDPQLPIDEALIGDGLKVSVGRKKHRMVRVG</sequence>
<evidence type="ECO:0000313" key="10">
    <source>
        <dbReference type="Proteomes" id="UP001320702"/>
    </source>
</evidence>
<feature type="binding site" evidence="7">
    <location>
        <position position="175"/>
    </location>
    <ligand>
        <name>L-tyrosine</name>
        <dbReference type="ChEBI" id="CHEBI:58315"/>
    </ligand>
</feature>
<evidence type="ECO:0000256" key="1">
    <source>
        <dbReference type="ARBA" id="ARBA00022598"/>
    </source>
</evidence>
<accession>A0ABT2K6F6</accession>
<dbReference type="Proteomes" id="UP001320702">
    <property type="component" value="Unassembled WGS sequence"/>
</dbReference>
<evidence type="ECO:0000256" key="3">
    <source>
        <dbReference type="ARBA" id="ARBA00022840"/>
    </source>
</evidence>
<feature type="binding site" evidence="7">
    <location>
        <position position="179"/>
    </location>
    <ligand>
        <name>L-tyrosine</name>
        <dbReference type="ChEBI" id="CHEBI:58315"/>
    </ligand>
</feature>
<dbReference type="SUPFAM" id="SSF55174">
    <property type="entry name" value="Alpha-L RNA-binding motif"/>
    <property type="match status" value="1"/>
</dbReference>
<feature type="short sequence motif" description="'KMSKS' region" evidence="7">
    <location>
        <begin position="235"/>
        <end position="239"/>
    </location>
</feature>
<comment type="subcellular location">
    <subcellularLocation>
        <location evidence="7">Cytoplasm</location>
    </subcellularLocation>
</comment>
<dbReference type="Gene3D" id="3.40.50.620">
    <property type="entry name" value="HUPs"/>
    <property type="match status" value="1"/>
</dbReference>
<evidence type="ECO:0000256" key="2">
    <source>
        <dbReference type="ARBA" id="ARBA00022741"/>
    </source>
</evidence>
<keyword evidence="3 7" id="KW-0067">ATP-binding</keyword>
<dbReference type="InterPro" id="IPR002307">
    <property type="entry name" value="Tyr-tRNA-ligase"/>
</dbReference>
<feature type="binding site" evidence="7">
    <location>
        <position position="238"/>
    </location>
    <ligand>
        <name>ATP</name>
        <dbReference type="ChEBI" id="CHEBI:30616"/>
    </ligand>
</feature>
<dbReference type="EMBL" id="JANAVZ010000002">
    <property type="protein sequence ID" value="MCT4332081.1"/>
    <property type="molecule type" value="Genomic_DNA"/>
</dbReference>
<dbReference type="EC" id="6.1.1.1" evidence="7"/>